<feature type="transmembrane region" description="Helical" evidence="13">
    <location>
        <begin position="182"/>
        <end position="202"/>
    </location>
</feature>
<feature type="transmembrane region" description="Helical" evidence="13">
    <location>
        <begin position="134"/>
        <end position="152"/>
    </location>
</feature>
<feature type="transmembrane region" description="Helical" evidence="13">
    <location>
        <begin position="7"/>
        <end position="28"/>
    </location>
</feature>
<evidence type="ECO:0000256" key="4">
    <source>
        <dbReference type="ARBA" id="ARBA00022679"/>
    </source>
</evidence>
<keyword evidence="6" id="KW-0133">Cell shape</keyword>
<keyword evidence="7" id="KW-0573">Peptidoglycan synthesis</keyword>
<dbReference type="GO" id="GO:0009252">
    <property type="term" value="P:peptidoglycan biosynthetic process"/>
    <property type="evidence" value="ECO:0007669"/>
    <property type="project" value="UniProtKB-KW"/>
</dbReference>
<dbReference type="GO" id="GO:0071555">
    <property type="term" value="P:cell wall organization"/>
    <property type="evidence" value="ECO:0007669"/>
    <property type="project" value="UniProtKB-KW"/>
</dbReference>
<accession>A0AAQ3AGC2</accession>
<sequence length="440" mass="50139">MAVFRKSYDALTLFSLVMISFIGVLLIYSSDYTSNGSLIKIEYIKQIVWVFSGFFIIFFIGRYDLKIVHGMIYPLYFLLIASLIFTVLFGVTVNGSRSWIGIWKLGGQPSEFGKIISILALAKFYSSREEGHRSFFVFIFGFILILPVVLFVLLQPDFGTAVVYLNMFIFISFFAGIDIHYILYFTLTGILSFLFMVLPVWYEYKADMGSILYLIFSNNFYFKVAFLVLVLVFLFSAIGFFISKYNLNIKVVYFYMLFMSSILLISAFFSKFLSKFMKPYQVKRFLVFLDPNIDLKGAGWNLNQVKVAIGSGGIFGKGFLKGPYTHAKYVPSQSTDFIFSILAEEFGFFGASVVLVLFFFIFFRILIIMNKSKDVYMSLVLAGVLSLLFFHTSFNIGMSLGLLPITGIPLPFLSYGGSSTITFFLAMTLYFNIESIVTMD</sequence>
<feature type="transmembrane region" description="Helical" evidence="13">
    <location>
        <begin position="379"/>
        <end position="400"/>
    </location>
</feature>
<dbReference type="GO" id="GO:0015648">
    <property type="term" value="F:lipid-linked peptidoglycan transporter activity"/>
    <property type="evidence" value="ECO:0007669"/>
    <property type="project" value="TreeGrafter"/>
</dbReference>
<comment type="subcellular location">
    <subcellularLocation>
        <location evidence="1">Membrane</location>
        <topology evidence="1">Multi-pass membrane protein</topology>
    </subcellularLocation>
</comment>
<evidence type="ECO:0000256" key="10">
    <source>
        <dbReference type="ARBA" id="ARBA00023316"/>
    </source>
</evidence>
<dbReference type="InterPro" id="IPR001182">
    <property type="entry name" value="FtsW/RodA"/>
</dbReference>
<dbReference type="KEGG" id="bmiy:RJ61_03545"/>
<keyword evidence="8 13" id="KW-1133">Transmembrane helix</keyword>
<evidence type="ECO:0000256" key="2">
    <source>
        <dbReference type="ARBA" id="ARBA00022475"/>
    </source>
</evidence>
<evidence type="ECO:0000256" key="8">
    <source>
        <dbReference type="ARBA" id="ARBA00022989"/>
    </source>
</evidence>
<evidence type="ECO:0000256" key="5">
    <source>
        <dbReference type="ARBA" id="ARBA00022692"/>
    </source>
</evidence>
<organism evidence="14 15">
    <name type="scientific">Borrelia miyamotoi</name>
    <dbReference type="NCBI Taxonomy" id="47466"/>
    <lineage>
        <taxon>Bacteria</taxon>
        <taxon>Pseudomonadati</taxon>
        <taxon>Spirochaetota</taxon>
        <taxon>Spirochaetia</taxon>
        <taxon>Spirochaetales</taxon>
        <taxon>Borreliaceae</taxon>
        <taxon>Borrelia</taxon>
    </lineage>
</organism>
<protein>
    <recommendedName>
        <fullName evidence="12">Cell wall polymerase</fullName>
    </recommendedName>
    <alternativeName>
        <fullName evidence="11">Peptidoglycan polymerase</fullName>
    </alternativeName>
</protein>
<keyword evidence="4" id="KW-0808">Transferase</keyword>
<keyword evidence="3" id="KW-0328">Glycosyltransferase</keyword>
<evidence type="ECO:0000313" key="15">
    <source>
        <dbReference type="Proteomes" id="UP001164544"/>
    </source>
</evidence>
<proteinExistence type="predicted"/>
<dbReference type="Pfam" id="PF01098">
    <property type="entry name" value="FTSW_RODA_SPOVE"/>
    <property type="match status" value="2"/>
</dbReference>
<dbReference type="GO" id="GO:0032153">
    <property type="term" value="C:cell division site"/>
    <property type="evidence" value="ECO:0007669"/>
    <property type="project" value="TreeGrafter"/>
</dbReference>
<dbReference type="PANTHER" id="PTHR30474:SF1">
    <property type="entry name" value="PEPTIDOGLYCAN GLYCOSYLTRANSFERASE MRDB"/>
    <property type="match status" value="1"/>
</dbReference>
<feature type="transmembrane region" description="Helical" evidence="13">
    <location>
        <begin position="254"/>
        <end position="273"/>
    </location>
</feature>
<evidence type="ECO:0000256" key="7">
    <source>
        <dbReference type="ARBA" id="ARBA00022984"/>
    </source>
</evidence>
<dbReference type="GO" id="GO:0005886">
    <property type="term" value="C:plasma membrane"/>
    <property type="evidence" value="ECO:0007669"/>
    <property type="project" value="TreeGrafter"/>
</dbReference>
<evidence type="ECO:0000256" key="6">
    <source>
        <dbReference type="ARBA" id="ARBA00022960"/>
    </source>
</evidence>
<feature type="transmembrane region" description="Helical" evidence="13">
    <location>
        <begin position="412"/>
        <end position="433"/>
    </location>
</feature>
<feature type="transmembrane region" description="Helical" evidence="13">
    <location>
        <begin position="222"/>
        <end position="242"/>
    </location>
</feature>
<evidence type="ECO:0000256" key="13">
    <source>
        <dbReference type="SAM" id="Phobius"/>
    </source>
</evidence>
<name>A0AAQ3AGC2_9SPIR</name>
<evidence type="ECO:0000256" key="1">
    <source>
        <dbReference type="ARBA" id="ARBA00004141"/>
    </source>
</evidence>
<dbReference type="GO" id="GO:0051301">
    <property type="term" value="P:cell division"/>
    <property type="evidence" value="ECO:0007669"/>
    <property type="project" value="InterPro"/>
</dbReference>
<evidence type="ECO:0000256" key="9">
    <source>
        <dbReference type="ARBA" id="ARBA00023136"/>
    </source>
</evidence>
<feature type="transmembrane region" description="Helical" evidence="13">
    <location>
        <begin position="73"/>
        <end position="93"/>
    </location>
</feature>
<feature type="transmembrane region" description="Helical" evidence="13">
    <location>
        <begin position="43"/>
        <end position="61"/>
    </location>
</feature>
<evidence type="ECO:0000313" key="14">
    <source>
        <dbReference type="EMBL" id="WAZ90677.1"/>
    </source>
</evidence>
<dbReference type="InterPro" id="IPR011923">
    <property type="entry name" value="RodA/MrdB"/>
</dbReference>
<gene>
    <name evidence="14" type="primary">rodA</name>
    <name evidence="14" type="ORF">O5398_00655</name>
</gene>
<feature type="transmembrane region" description="Helical" evidence="13">
    <location>
        <begin position="346"/>
        <end position="367"/>
    </location>
</feature>
<dbReference type="PANTHER" id="PTHR30474">
    <property type="entry name" value="CELL CYCLE PROTEIN"/>
    <property type="match status" value="1"/>
</dbReference>
<reference evidence="14" key="1">
    <citation type="submission" date="2022-12" db="EMBL/GenBank/DDBJ databases">
        <title>B. miyamotoi WGS.</title>
        <authorList>
            <person name="Kuleshov K.V."/>
            <person name="Hoornstra D."/>
            <person name="Hovius J.W."/>
            <person name="Platonov A.E."/>
            <person name="Telford S.R. III."/>
        </authorList>
    </citation>
    <scope>NUCLEOTIDE SEQUENCE</scope>
    <source>
        <strain evidence="14">410</strain>
    </source>
</reference>
<evidence type="ECO:0000256" key="3">
    <source>
        <dbReference type="ARBA" id="ARBA00022676"/>
    </source>
</evidence>
<dbReference type="AlphaFoldDB" id="A0AAQ3AGC2"/>
<dbReference type="GO" id="GO:0008360">
    <property type="term" value="P:regulation of cell shape"/>
    <property type="evidence" value="ECO:0007669"/>
    <property type="project" value="UniProtKB-KW"/>
</dbReference>
<evidence type="ECO:0000256" key="11">
    <source>
        <dbReference type="ARBA" id="ARBA00032370"/>
    </source>
</evidence>
<feature type="transmembrane region" description="Helical" evidence="13">
    <location>
        <begin position="158"/>
        <end position="175"/>
    </location>
</feature>
<keyword evidence="10" id="KW-0961">Cell wall biogenesis/degradation</keyword>
<keyword evidence="9 13" id="KW-0472">Membrane</keyword>
<evidence type="ECO:0000256" key="12">
    <source>
        <dbReference type="ARBA" id="ARBA00033270"/>
    </source>
</evidence>
<dbReference type="InterPro" id="IPR018365">
    <property type="entry name" value="Cell_cycle_FtsW-rel_CS"/>
</dbReference>
<keyword evidence="2" id="KW-1003">Cell membrane</keyword>
<dbReference type="PROSITE" id="PS00428">
    <property type="entry name" value="FTSW_RODA_SPOVE"/>
    <property type="match status" value="1"/>
</dbReference>
<keyword evidence="5 13" id="KW-0812">Transmembrane</keyword>
<dbReference type="RefSeq" id="WP_020955080.1">
    <property type="nucleotide sequence ID" value="NZ_CP010308.1"/>
</dbReference>
<dbReference type="EMBL" id="CP114637">
    <property type="protein sequence ID" value="WAZ90677.1"/>
    <property type="molecule type" value="Genomic_DNA"/>
</dbReference>
<dbReference type="GO" id="GO:0016757">
    <property type="term" value="F:glycosyltransferase activity"/>
    <property type="evidence" value="ECO:0007669"/>
    <property type="project" value="UniProtKB-KW"/>
</dbReference>
<dbReference type="NCBIfam" id="TIGR02210">
    <property type="entry name" value="rodA_shape"/>
    <property type="match status" value="1"/>
</dbReference>
<dbReference type="Proteomes" id="UP001164544">
    <property type="component" value="Chromosome"/>
</dbReference>